<dbReference type="PANTHER" id="PTHR30290:SF9">
    <property type="entry name" value="OLIGOPEPTIDE-BINDING PROTEIN APPA"/>
    <property type="match status" value="1"/>
</dbReference>
<evidence type="ECO:0000256" key="3">
    <source>
        <dbReference type="ARBA" id="ARBA00022729"/>
    </source>
</evidence>
<feature type="domain" description="Solute-binding protein family 5" evidence="5">
    <location>
        <begin position="89"/>
        <end position="441"/>
    </location>
</feature>
<sequence length="523" mass="58616">MKLKYFLSGALLAIVLFLAACSGNGEEEVEAESQGEEESGEVEKDDKNLVIAQASDLVTMDPQDSLSTTGDRFFRNLNNRLFKRNPDMEIVPDLVESSENIDEETWRFKLIEGVKFHNGEDLTAEDVKFSLERVMTDDSLKEYPYFTQLKEVNVIDDYELEVVTDGPMPTIQHVLAKSGSGILPKDYVEEVGMEGFMEQPIGSGPYKFVEWKIDDKVVMERNEDYFGDEPTWDTVTIRAINEGSTRVGELLTGGVDLITDVAPNEWDRVENNEGTSLVSGESTRVMLLMNRMTEGTITADPKVREAIDLAIDQQAIVDSVLQGSGVPVRSRVPEGVHGSDPDLYDAYVHDPERAKELLEEAGYGDGFELTLTSPKGRYPMDGQVAELIAVMLGEVGIDVNLELLESGTFIEKYSNKDNEELIMIGLADGLLDASYSLVHYSIDRAAGQTDYNNEEIDQLFKEASRNLDKEERVEQFKQIQQTVAEERPHTFLYQSKVNYGVSDAIDFQPRLDENIIFDDVSVK</sequence>
<dbReference type="Proteomes" id="UP000812672">
    <property type="component" value="Unassembled WGS sequence"/>
</dbReference>
<dbReference type="InterPro" id="IPR039424">
    <property type="entry name" value="SBP_5"/>
</dbReference>
<evidence type="ECO:0000313" key="7">
    <source>
        <dbReference type="Proteomes" id="UP000812672"/>
    </source>
</evidence>
<dbReference type="RefSeq" id="WP_216687326.1">
    <property type="nucleotide sequence ID" value="NZ_CAUPKR010000009.1"/>
</dbReference>
<evidence type="ECO:0000256" key="2">
    <source>
        <dbReference type="ARBA" id="ARBA00022448"/>
    </source>
</evidence>
<gene>
    <name evidence="6" type="ORF">KQ486_08105</name>
</gene>
<reference evidence="6 7" key="1">
    <citation type="journal article" date="2011" name="Int. J. Syst. Evol. Microbiol.">
        <title>Allobacillus halotolerans gen. nov., sp. nov. isolated from shrimp paste.</title>
        <authorList>
            <person name="Sheu S.Y."/>
            <person name="Arun A.B."/>
            <person name="Jiang S.R."/>
            <person name="Young C.C."/>
            <person name="Chen W.M."/>
        </authorList>
    </citation>
    <scope>NUCLEOTIDE SEQUENCE [LARGE SCALE GENOMIC DNA]</scope>
    <source>
        <strain evidence="6 7">LMG 24826</strain>
    </source>
</reference>
<feature type="chain" id="PRO_5046700566" evidence="4">
    <location>
        <begin position="23"/>
        <end position="523"/>
    </location>
</feature>
<evidence type="ECO:0000256" key="1">
    <source>
        <dbReference type="ARBA" id="ARBA00005695"/>
    </source>
</evidence>
<dbReference type="CDD" id="cd08498">
    <property type="entry name" value="PBP2_NikA_DppA_OppA_like_2"/>
    <property type="match status" value="1"/>
</dbReference>
<comment type="caution">
    <text evidence="6">The sequence shown here is derived from an EMBL/GenBank/DDBJ whole genome shotgun (WGS) entry which is preliminary data.</text>
</comment>
<keyword evidence="2" id="KW-0813">Transport</keyword>
<name>A0ABS6GPV2_9BACI</name>
<dbReference type="InterPro" id="IPR030678">
    <property type="entry name" value="Peptide/Ni-bd"/>
</dbReference>
<keyword evidence="7" id="KW-1185">Reference proteome</keyword>
<comment type="similarity">
    <text evidence="1">Belongs to the bacterial solute-binding protein 5 family.</text>
</comment>
<evidence type="ECO:0000313" key="6">
    <source>
        <dbReference type="EMBL" id="MBU6080980.1"/>
    </source>
</evidence>
<dbReference type="PANTHER" id="PTHR30290">
    <property type="entry name" value="PERIPLASMIC BINDING COMPONENT OF ABC TRANSPORTER"/>
    <property type="match status" value="1"/>
</dbReference>
<proteinExistence type="inferred from homology"/>
<accession>A0ABS6GPV2</accession>
<dbReference type="InterPro" id="IPR000914">
    <property type="entry name" value="SBP_5_dom"/>
</dbReference>
<evidence type="ECO:0000259" key="5">
    <source>
        <dbReference type="Pfam" id="PF00496"/>
    </source>
</evidence>
<dbReference type="PROSITE" id="PS51257">
    <property type="entry name" value="PROKAR_LIPOPROTEIN"/>
    <property type="match status" value="1"/>
</dbReference>
<protein>
    <submittedName>
        <fullName evidence="6">ABC transporter substrate-binding protein</fullName>
    </submittedName>
</protein>
<dbReference type="Pfam" id="PF00496">
    <property type="entry name" value="SBP_bac_5"/>
    <property type="match status" value="1"/>
</dbReference>
<dbReference type="EMBL" id="JAHLZF010000010">
    <property type="protein sequence ID" value="MBU6080980.1"/>
    <property type="molecule type" value="Genomic_DNA"/>
</dbReference>
<keyword evidence="3 4" id="KW-0732">Signal</keyword>
<organism evidence="6 7">
    <name type="scientific">Allobacillus halotolerans</name>
    <dbReference type="NCBI Taxonomy" id="570278"/>
    <lineage>
        <taxon>Bacteria</taxon>
        <taxon>Bacillati</taxon>
        <taxon>Bacillota</taxon>
        <taxon>Bacilli</taxon>
        <taxon>Bacillales</taxon>
        <taxon>Bacillaceae</taxon>
        <taxon>Allobacillus</taxon>
    </lineage>
</organism>
<feature type="signal peptide" evidence="4">
    <location>
        <begin position="1"/>
        <end position="22"/>
    </location>
</feature>
<dbReference type="PIRSF" id="PIRSF002741">
    <property type="entry name" value="MppA"/>
    <property type="match status" value="1"/>
</dbReference>
<evidence type="ECO:0000256" key="4">
    <source>
        <dbReference type="SAM" id="SignalP"/>
    </source>
</evidence>